<reference evidence="1 2" key="1">
    <citation type="submission" date="2023-05" db="EMBL/GenBank/DDBJ databases">
        <title>Streptomyces fuscus sp. nov., a brown-black pigment producing actinomyces isolated from dry sand of Sea duck farm.</title>
        <authorList>
            <person name="Xie J."/>
            <person name="Shen N."/>
        </authorList>
    </citation>
    <scope>NUCLEOTIDE SEQUENCE [LARGE SCALE GENOMIC DNA]</scope>
    <source>
        <strain evidence="1 2">CGMCC 4.1745</strain>
    </source>
</reference>
<proteinExistence type="predicted"/>
<evidence type="ECO:0000313" key="1">
    <source>
        <dbReference type="EMBL" id="MDT6988177.1"/>
    </source>
</evidence>
<accession>A0ABU3K216</accession>
<dbReference type="Proteomes" id="UP001249760">
    <property type="component" value="Unassembled WGS sequence"/>
</dbReference>
<dbReference type="EMBL" id="JASKMA010000043">
    <property type="protein sequence ID" value="MDT6988177.1"/>
    <property type="molecule type" value="Genomic_DNA"/>
</dbReference>
<name>A0ABU3K216_9ACTN</name>
<evidence type="ECO:0000313" key="2">
    <source>
        <dbReference type="Proteomes" id="UP001249760"/>
    </source>
</evidence>
<sequence>MTTLLYYPLSKPPLKVVHEALLYWDGLASIVSERQEAYERTLSGPLQDLKDRGFYKPITLKRHYRLLANREIEDFPGMVDQLQAIGPHRGRPVYLDSGGKIGFKLEEGLLALGVARRSRPDEWPDLGYLVVPEQVLLVLAGTMAHEVARSTANLSYTPYTDQPTADEISLRPDYRKVAAWRVELGRMLPIPAPGTPTSEVLAFREKYASERERLVDATQVMLSELNRHWEHPADVLQRMRKELTRARADYQEAVKSSRMAWITRSVSVTVAVSTAAVGALVVPDLGWVAGIAGSIGFNIATREVRPVVQRMQEHPFSYLRLIEKELS</sequence>
<organism evidence="1 2">
    <name type="scientific">Streptomyces lusitanus</name>
    <dbReference type="NCBI Taxonomy" id="68232"/>
    <lineage>
        <taxon>Bacteria</taxon>
        <taxon>Bacillati</taxon>
        <taxon>Actinomycetota</taxon>
        <taxon>Actinomycetes</taxon>
        <taxon>Kitasatosporales</taxon>
        <taxon>Streptomycetaceae</taxon>
        <taxon>Streptomyces</taxon>
    </lineage>
</organism>
<comment type="caution">
    <text evidence="1">The sequence shown here is derived from an EMBL/GenBank/DDBJ whole genome shotgun (WGS) entry which is preliminary data.</text>
</comment>
<keyword evidence="2" id="KW-1185">Reference proteome</keyword>
<protein>
    <submittedName>
        <fullName evidence="1">DUF6236 family protein</fullName>
    </submittedName>
</protein>
<dbReference type="RefSeq" id="WP_394305067.1">
    <property type="nucleotide sequence ID" value="NZ_JASKMA010000043.1"/>
</dbReference>
<gene>
    <name evidence="1" type="ORF">QNO04_32500</name>
</gene>